<reference evidence="1 2" key="1">
    <citation type="submission" date="2016-10" db="EMBL/GenBank/DDBJ databases">
        <title>Draft Genome sequence of Roseomonas sp. strain M3.</title>
        <authorList>
            <person name="Subhash Y."/>
            <person name="Lee S."/>
        </authorList>
    </citation>
    <scope>NUCLEOTIDE SEQUENCE [LARGE SCALE GENOMIC DNA]</scope>
    <source>
        <strain evidence="1 2">M3</strain>
    </source>
</reference>
<protein>
    <submittedName>
        <fullName evidence="1">Uncharacterized protein</fullName>
    </submittedName>
</protein>
<organism evidence="1 2">
    <name type="scientific">Teichococcus deserti</name>
    <dbReference type="NCBI Taxonomy" id="1817963"/>
    <lineage>
        <taxon>Bacteria</taxon>
        <taxon>Pseudomonadati</taxon>
        <taxon>Pseudomonadota</taxon>
        <taxon>Alphaproteobacteria</taxon>
        <taxon>Acetobacterales</taxon>
        <taxon>Roseomonadaceae</taxon>
        <taxon>Roseomonas</taxon>
    </lineage>
</organism>
<keyword evidence="2" id="KW-1185">Reference proteome</keyword>
<dbReference type="EMBL" id="MLCO01000096">
    <property type="protein sequence ID" value="ONG53551.1"/>
    <property type="molecule type" value="Genomic_DNA"/>
</dbReference>
<evidence type="ECO:0000313" key="1">
    <source>
        <dbReference type="EMBL" id="ONG53551.1"/>
    </source>
</evidence>
<evidence type="ECO:0000313" key="2">
    <source>
        <dbReference type="Proteomes" id="UP000188879"/>
    </source>
</evidence>
<proteinExistence type="predicted"/>
<name>A0A1V2H307_9PROT</name>
<comment type="caution">
    <text evidence="1">The sequence shown here is derived from an EMBL/GenBank/DDBJ whole genome shotgun (WGS) entry which is preliminary data.</text>
</comment>
<dbReference type="Proteomes" id="UP000188879">
    <property type="component" value="Unassembled WGS sequence"/>
</dbReference>
<dbReference type="AlphaFoldDB" id="A0A1V2H307"/>
<accession>A0A1V2H307</accession>
<sequence length="82" mass="9142">MIFNAELREGTLAAVLAFRLAAWNIPSLLLTHLHLPQTHPLRRGRPQLIYPFLDHQLEQAVEALFAPPATASFWTTASADVP</sequence>
<gene>
    <name evidence="1" type="ORF">BKE38_11695</name>
</gene>